<gene>
    <name evidence="2" type="ORF">LCGC14_0381750</name>
</gene>
<dbReference type="Gene3D" id="3.40.50.300">
    <property type="entry name" value="P-loop containing nucleotide triphosphate hydrolases"/>
    <property type="match status" value="1"/>
</dbReference>
<organism evidence="2">
    <name type="scientific">marine sediment metagenome</name>
    <dbReference type="NCBI Taxonomy" id="412755"/>
    <lineage>
        <taxon>unclassified sequences</taxon>
        <taxon>metagenomes</taxon>
        <taxon>ecological metagenomes</taxon>
    </lineage>
</organism>
<name>A0A0F9WB16_9ZZZZ</name>
<evidence type="ECO:0000259" key="1">
    <source>
        <dbReference type="Pfam" id="PF05707"/>
    </source>
</evidence>
<comment type="caution">
    <text evidence="2">The sequence shown here is derived from an EMBL/GenBank/DDBJ whole genome shotgun (WGS) entry which is preliminary data.</text>
</comment>
<feature type="domain" description="Zona occludens toxin N-terminal" evidence="1">
    <location>
        <begin position="39"/>
        <end position="188"/>
    </location>
</feature>
<evidence type="ECO:0000313" key="2">
    <source>
        <dbReference type="EMBL" id="KKN75323.1"/>
    </source>
</evidence>
<dbReference type="EMBL" id="LAZR01000312">
    <property type="protein sequence ID" value="KKN75323.1"/>
    <property type="molecule type" value="Genomic_DNA"/>
</dbReference>
<accession>A0A0F9WB16</accession>
<dbReference type="InterPro" id="IPR008900">
    <property type="entry name" value="Zot_N"/>
</dbReference>
<dbReference type="Pfam" id="PF05707">
    <property type="entry name" value="Zot"/>
    <property type="match status" value="1"/>
</dbReference>
<reference evidence="2" key="1">
    <citation type="journal article" date="2015" name="Nature">
        <title>Complex archaea that bridge the gap between prokaryotes and eukaryotes.</title>
        <authorList>
            <person name="Spang A."/>
            <person name="Saw J.H."/>
            <person name="Jorgensen S.L."/>
            <person name="Zaremba-Niedzwiedzka K."/>
            <person name="Martijn J."/>
            <person name="Lind A.E."/>
            <person name="van Eijk R."/>
            <person name="Schleper C."/>
            <person name="Guy L."/>
            <person name="Ettema T.J."/>
        </authorList>
    </citation>
    <scope>NUCLEOTIDE SEQUENCE</scope>
</reference>
<dbReference type="InterPro" id="IPR027417">
    <property type="entry name" value="P-loop_NTPase"/>
</dbReference>
<sequence>MLIKEDTTQADRFKVWKQIQARQNEDKKKRLLSYLLNQIVLLEGKKGRGKSLSSVALAYELREMFGKPVIIVGTKVGMTDNFGPFKFLSERDFVEQLDQISDIANADEEGAGETTVERALKSLGIDIMDSTILFDEAIKLFDSRTPSDKLVRLFGYFVAQSRHYNITMVITIPNRDNLDKRVRRQIDWFGRCTTTCRTLNKKCIRPGCRHITTIRFVGGIDRFKLRLEGTKYWSMFNSWSIVGFRPSQTKIKNY</sequence>
<dbReference type="SUPFAM" id="SSF52540">
    <property type="entry name" value="P-loop containing nucleoside triphosphate hydrolases"/>
    <property type="match status" value="1"/>
</dbReference>
<proteinExistence type="predicted"/>
<dbReference type="AlphaFoldDB" id="A0A0F9WB16"/>
<protein>
    <recommendedName>
        <fullName evidence="1">Zona occludens toxin N-terminal domain-containing protein</fullName>
    </recommendedName>
</protein>